<dbReference type="Proteomes" id="UP000197781">
    <property type="component" value="Chromosome"/>
</dbReference>
<dbReference type="GO" id="GO:0140114">
    <property type="term" value="P:cellular detoxification of fluoride"/>
    <property type="evidence" value="ECO:0007669"/>
    <property type="project" value="UniProtKB-UniRule"/>
</dbReference>
<comment type="function">
    <text evidence="9 10">Fluoride-specific ion channel. Important for reducing fluoride concentration in the cell, thus reducing its toxicity.</text>
</comment>
<keyword evidence="10" id="KW-0479">Metal-binding</keyword>
<reference evidence="11 12" key="1">
    <citation type="submission" date="2016-11" db="EMBL/GenBank/DDBJ databases">
        <authorList>
            <person name="Jaros S."/>
            <person name="Januszkiewicz K."/>
            <person name="Wedrychowicz H."/>
        </authorList>
    </citation>
    <scope>NUCLEOTIDE SEQUENCE [LARGE SCALE GENOMIC DNA]</scope>
    <source>
        <strain evidence="11 12">NF2</strain>
    </source>
</reference>
<evidence type="ECO:0000256" key="7">
    <source>
        <dbReference type="ARBA" id="ARBA00035120"/>
    </source>
</evidence>
<dbReference type="KEGG" id="bfm:BP422_11645"/>
<evidence type="ECO:0000256" key="3">
    <source>
        <dbReference type="ARBA" id="ARBA00022692"/>
    </source>
</evidence>
<feature type="binding site" evidence="10">
    <location>
        <position position="71"/>
    </location>
    <ligand>
        <name>Na(+)</name>
        <dbReference type="ChEBI" id="CHEBI:29101"/>
        <note>structural</note>
    </ligand>
</feature>
<dbReference type="HAMAP" id="MF_00454">
    <property type="entry name" value="FluC"/>
    <property type="match status" value="1"/>
</dbReference>
<keyword evidence="6 10" id="KW-0407">Ion channel</keyword>
<dbReference type="AlphaFoldDB" id="A0A220MGR9"/>
<evidence type="ECO:0000256" key="1">
    <source>
        <dbReference type="ARBA" id="ARBA00004651"/>
    </source>
</evidence>
<dbReference type="InterPro" id="IPR003691">
    <property type="entry name" value="FluC"/>
</dbReference>
<dbReference type="Pfam" id="PF02537">
    <property type="entry name" value="CRCB"/>
    <property type="match status" value="1"/>
</dbReference>
<evidence type="ECO:0000256" key="6">
    <source>
        <dbReference type="ARBA" id="ARBA00023303"/>
    </source>
</evidence>
<proteinExistence type="inferred from homology"/>
<evidence type="ECO:0000313" key="12">
    <source>
        <dbReference type="Proteomes" id="UP000197781"/>
    </source>
</evidence>
<dbReference type="PANTHER" id="PTHR28259:SF1">
    <property type="entry name" value="FLUORIDE EXPORT PROTEIN 1-RELATED"/>
    <property type="match status" value="1"/>
</dbReference>
<comment type="similarity">
    <text evidence="7 10">Belongs to the fluoride channel Fluc/FEX (TC 1.A.43) family.</text>
</comment>
<feature type="transmembrane region" description="Helical" evidence="10">
    <location>
        <begin position="96"/>
        <end position="117"/>
    </location>
</feature>
<evidence type="ECO:0000256" key="9">
    <source>
        <dbReference type="ARBA" id="ARBA00049940"/>
    </source>
</evidence>
<evidence type="ECO:0000256" key="8">
    <source>
        <dbReference type="ARBA" id="ARBA00035585"/>
    </source>
</evidence>
<name>A0A220MGR9_9BACL</name>
<accession>A0A220MGR9</accession>
<keyword evidence="3 10" id="KW-0812">Transmembrane</keyword>
<keyword evidence="10" id="KW-0406">Ion transport</keyword>
<keyword evidence="5 10" id="KW-0472">Membrane</keyword>
<evidence type="ECO:0000313" key="11">
    <source>
        <dbReference type="EMBL" id="ASJ54143.1"/>
    </source>
</evidence>
<dbReference type="GO" id="GO:0046872">
    <property type="term" value="F:metal ion binding"/>
    <property type="evidence" value="ECO:0007669"/>
    <property type="project" value="UniProtKB-KW"/>
</dbReference>
<dbReference type="RefSeq" id="WP_088907927.1">
    <property type="nucleotide sequence ID" value="NZ_CP018145.1"/>
</dbReference>
<feature type="transmembrane region" description="Helical" evidence="10">
    <location>
        <begin position="31"/>
        <end position="50"/>
    </location>
</feature>
<evidence type="ECO:0000256" key="10">
    <source>
        <dbReference type="HAMAP-Rule" id="MF_00454"/>
    </source>
</evidence>
<dbReference type="GO" id="GO:0005886">
    <property type="term" value="C:plasma membrane"/>
    <property type="evidence" value="ECO:0007669"/>
    <property type="project" value="UniProtKB-SubCell"/>
</dbReference>
<gene>
    <name evidence="10" type="primary">fluC</name>
    <name evidence="10" type="synonym">crcB</name>
    <name evidence="11" type="ORF">BP422_11645</name>
</gene>
<dbReference type="PANTHER" id="PTHR28259">
    <property type="entry name" value="FLUORIDE EXPORT PROTEIN 1-RELATED"/>
    <property type="match status" value="1"/>
</dbReference>
<keyword evidence="10" id="KW-0915">Sodium</keyword>
<keyword evidence="10" id="KW-0813">Transport</keyword>
<evidence type="ECO:0000256" key="2">
    <source>
        <dbReference type="ARBA" id="ARBA00022475"/>
    </source>
</evidence>
<dbReference type="EMBL" id="CP018145">
    <property type="protein sequence ID" value="ASJ54143.1"/>
    <property type="molecule type" value="Genomic_DNA"/>
</dbReference>
<comment type="activity regulation">
    <text evidence="10">Na(+) is not transported, but it plays an essential structural role and its presence is essential for fluoride channel function.</text>
</comment>
<feature type="transmembrane region" description="Helical" evidence="10">
    <location>
        <begin position="62"/>
        <end position="84"/>
    </location>
</feature>
<protein>
    <recommendedName>
        <fullName evidence="10">Fluoride-specific ion channel FluC</fullName>
    </recommendedName>
</protein>
<keyword evidence="2 10" id="KW-1003">Cell membrane</keyword>
<evidence type="ECO:0000256" key="4">
    <source>
        <dbReference type="ARBA" id="ARBA00022989"/>
    </source>
</evidence>
<keyword evidence="4 10" id="KW-1133">Transmembrane helix</keyword>
<dbReference type="NCBIfam" id="TIGR00494">
    <property type="entry name" value="crcB"/>
    <property type="match status" value="1"/>
</dbReference>
<sequence>MAWIAVAVGGAVGSLLRYLLSLFANQPGWPWGTWLANVCGSLLIGILFVLGKERGFLSPTLYLLFATGVMGGFTTFSSFSLEVVTFWGEGHLLRGTLYALLSLGVGLLSCAVGIWLARQWS</sequence>
<evidence type="ECO:0000256" key="5">
    <source>
        <dbReference type="ARBA" id="ARBA00023136"/>
    </source>
</evidence>
<organism evidence="11 12">
    <name type="scientific">Brevibacillus formosus</name>
    <dbReference type="NCBI Taxonomy" id="54913"/>
    <lineage>
        <taxon>Bacteria</taxon>
        <taxon>Bacillati</taxon>
        <taxon>Bacillota</taxon>
        <taxon>Bacilli</taxon>
        <taxon>Bacillales</taxon>
        <taxon>Paenibacillaceae</taxon>
        <taxon>Brevibacillus</taxon>
    </lineage>
</organism>
<feature type="binding site" evidence="10">
    <location>
        <position position="74"/>
    </location>
    <ligand>
        <name>Na(+)</name>
        <dbReference type="ChEBI" id="CHEBI:29101"/>
        <note>structural</note>
    </ligand>
</feature>
<dbReference type="GO" id="GO:0062054">
    <property type="term" value="F:fluoride channel activity"/>
    <property type="evidence" value="ECO:0007669"/>
    <property type="project" value="UniProtKB-UniRule"/>
</dbReference>
<comment type="subcellular location">
    <subcellularLocation>
        <location evidence="1 10">Cell membrane</location>
        <topology evidence="1 10">Multi-pass membrane protein</topology>
    </subcellularLocation>
</comment>
<comment type="catalytic activity">
    <reaction evidence="8">
        <text>fluoride(in) = fluoride(out)</text>
        <dbReference type="Rhea" id="RHEA:76159"/>
        <dbReference type="ChEBI" id="CHEBI:17051"/>
    </reaction>
    <physiologicalReaction direction="left-to-right" evidence="8">
        <dbReference type="Rhea" id="RHEA:76160"/>
    </physiologicalReaction>
</comment>